<dbReference type="SUPFAM" id="SSF46689">
    <property type="entry name" value="Homeodomain-like"/>
    <property type="match status" value="1"/>
</dbReference>
<dbReference type="InterPro" id="IPR035472">
    <property type="entry name" value="RpiR-like_SIS"/>
</dbReference>
<dbReference type="Gene3D" id="3.40.50.10490">
    <property type="entry name" value="Glucose-6-phosphate isomerase like protein, domain 1"/>
    <property type="match status" value="1"/>
</dbReference>
<evidence type="ECO:0000256" key="2">
    <source>
        <dbReference type="ARBA" id="ARBA00023125"/>
    </source>
</evidence>
<dbReference type="InterPro" id="IPR036388">
    <property type="entry name" value="WH-like_DNA-bd_sf"/>
</dbReference>
<dbReference type="InterPro" id="IPR046348">
    <property type="entry name" value="SIS_dom_sf"/>
</dbReference>
<dbReference type="Gene3D" id="1.10.10.10">
    <property type="entry name" value="Winged helix-like DNA-binding domain superfamily/Winged helix DNA-binding domain"/>
    <property type="match status" value="1"/>
</dbReference>
<dbReference type="GO" id="GO:0003700">
    <property type="term" value="F:DNA-binding transcription factor activity"/>
    <property type="evidence" value="ECO:0007669"/>
    <property type="project" value="InterPro"/>
</dbReference>
<dbReference type="InterPro" id="IPR009057">
    <property type="entry name" value="Homeodomain-like_sf"/>
</dbReference>
<keyword evidence="3" id="KW-0804">Transcription</keyword>
<protein>
    <submittedName>
        <fullName evidence="6">MurR/RpiR family transcriptional regulator</fullName>
    </submittedName>
</protein>
<gene>
    <name evidence="6" type="ORF">H1W37_00385</name>
</gene>
<accession>A0A838XF54</accession>
<dbReference type="GO" id="GO:1901135">
    <property type="term" value="P:carbohydrate derivative metabolic process"/>
    <property type="evidence" value="ECO:0007669"/>
    <property type="project" value="InterPro"/>
</dbReference>
<dbReference type="InterPro" id="IPR000281">
    <property type="entry name" value="HTH_RpiR"/>
</dbReference>
<evidence type="ECO:0000259" key="5">
    <source>
        <dbReference type="PROSITE" id="PS51464"/>
    </source>
</evidence>
<keyword evidence="2" id="KW-0238">DNA-binding</keyword>
<sequence length="268" mass="28594">MAAEWNGKNGFGQGTIARIEATIDTCPKALSRIASYITREPERSARASMAELAELCGSGEASIVRFCRFLGYKGFRDFKIALASDIAYQQRAQPRAVPEAVARVNAAVLATSAALSNDEITQVARMLVEARCINLFGSGVSGIVAELFAYRFSRLGLVARAFQDGVAAAEVANKPGGRSVFMVISETGLTRHNEGLLRLARKCGAYTIAVSGRRMPQLGALCDAILLATPLSPLPERGETSPAIAKIFICELLAQEIKRLTAASPDNA</sequence>
<evidence type="ECO:0000313" key="7">
    <source>
        <dbReference type="Proteomes" id="UP000559404"/>
    </source>
</evidence>
<organism evidence="6 7">
    <name type="scientific">Stappia taiwanensis</name>
    <dbReference type="NCBI Taxonomy" id="992267"/>
    <lineage>
        <taxon>Bacteria</taxon>
        <taxon>Pseudomonadati</taxon>
        <taxon>Pseudomonadota</taxon>
        <taxon>Alphaproteobacteria</taxon>
        <taxon>Hyphomicrobiales</taxon>
        <taxon>Stappiaceae</taxon>
        <taxon>Stappia</taxon>
    </lineage>
</organism>
<evidence type="ECO:0000256" key="3">
    <source>
        <dbReference type="ARBA" id="ARBA00023163"/>
    </source>
</evidence>
<keyword evidence="1" id="KW-0805">Transcription regulation</keyword>
<dbReference type="EMBL" id="JACEON010000001">
    <property type="protein sequence ID" value="MBA4610089.1"/>
    <property type="molecule type" value="Genomic_DNA"/>
</dbReference>
<dbReference type="CDD" id="cd05013">
    <property type="entry name" value="SIS_RpiR"/>
    <property type="match status" value="1"/>
</dbReference>
<name>A0A838XF54_9HYPH</name>
<dbReference type="SUPFAM" id="SSF53697">
    <property type="entry name" value="SIS domain"/>
    <property type="match status" value="1"/>
</dbReference>
<keyword evidence="7" id="KW-1185">Reference proteome</keyword>
<dbReference type="PROSITE" id="PS51464">
    <property type="entry name" value="SIS"/>
    <property type="match status" value="1"/>
</dbReference>
<dbReference type="Proteomes" id="UP000559404">
    <property type="component" value="Unassembled WGS sequence"/>
</dbReference>
<dbReference type="GO" id="GO:0003677">
    <property type="term" value="F:DNA binding"/>
    <property type="evidence" value="ECO:0007669"/>
    <property type="project" value="UniProtKB-KW"/>
</dbReference>
<evidence type="ECO:0000256" key="1">
    <source>
        <dbReference type="ARBA" id="ARBA00023015"/>
    </source>
</evidence>
<dbReference type="InterPro" id="IPR047640">
    <property type="entry name" value="RpiR-like"/>
</dbReference>
<dbReference type="PROSITE" id="PS51071">
    <property type="entry name" value="HTH_RPIR"/>
    <property type="match status" value="1"/>
</dbReference>
<reference evidence="6 7" key="1">
    <citation type="submission" date="2020-07" db="EMBL/GenBank/DDBJ databases">
        <authorList>
            <person name="Li M."/>
        </authorList>
    </citation>
    <scope>NUCLEOTIDE SEQUENCE [LARGE SCALE GENOMIC DNA]</scope>
    <source>
        <strain evidence="6 7">DSM 23284</strain>
    </source>
</reference>
<dbReference type="PANTHER" id="PTHR30514">
    <property type="entry name" value="GLUCOKINASE"/>
    <property type="match status" value="1"/>
</dbReference>
<dbReference type="InterPro" id="IPR001347">
    <property type="entry name" value="SIS_dom"/>
</dbReference>
<reference evidence="6 7" key="2">
    <citation type="submission" date="2020-08" db="EMBL/GenBank/DDBJ databases">
        <title>Stappia taiwanensis sp. nov., isolated from a coastal thermal spring.</title>
        <authorList>
            <person name="Kampfer P."/>
        </authorList>
    </citation>
    <scope>NUCLEOTIDE SEQUENCE [LARGE SCALE GENOMIC DNA]</scope>
    <source>
        <strain evidence="6 7">DSM 23284</strain>
    </source>
</reference>
<dbReference type="Pfam" id="PF01418">
    <property type="entry name" value="HTH_6"/>
    <property type="match status" value="1"/>
</dbReference>
<dbReference type="RefSeq" id="WP_181758291.1">
    <property type="nucleotide sequence ID" value="NZ_BMCR01000001.1"/>
</dbReference>
<evidence type="ECO:0000259" key="4">
    <source>
        <dbReference type="PROSITE" id="PS51071"/>
    </source>
</evidence>
<evidence type="ECO:0000313" key="6">
    <source>
        <dbReference type="EMBL" id="MBA4610089.1"/>
    </source>
</evidence>
<proteinExistence type="predicted"/>
<dbReference type="AlphaFoldDB" id="A0A838XF54"/>
<feature type="domain" description="SIS" evidence="5">
    <location>
        <begin position="123"/>
        <end position="263"/>
    </location>
</feature>
<dbReference type="GO" id="GO:0097367">
    <property type="term" value="F:carbohydrate derivative binding"/>
    <property type="evidence" value="ECO:0007669"/>
    <property type="project" value="InterPro"/>
</dbReference>
<comment type="caution">
    <text evidence="6">The sequence shown here is derived from an EMBL/GenBank/DDBJ whole genome shotgun (WGS) entry which is preliminary data.</text>
</comment>
<feature type="domain" description="HTH rpiR-type" evidence="4">
    <location>
        <begin position="13"/>
        <end position="89"/>
    </location>
</feature>
<dbReference type="PANTHER" id="PTHR30514:SF1">
    <property type="entry name" value="HTH-TYPE TRANSCRIPTIONAL REGULATOR HEXR-RELATED"/>
    <property type="match status" value="1"/>
</dbReference>